<organism evidence="5 6">
    <name type="scientific">Cupriavidus pinatubonensis</name>
    <dbReference type="NCBI Taxonomy" id="248026"/>
    <lineage>
        <taxon>Bacteria</taxon>
        <taxon>Pseudomonadati</taxon>
        <taxon>Pseudomonadota</taxon>
        <taxon>Betaproteobacteria</taxon>
        <taxon>Burkholderiales</taxon>
        <taxon>Burkholderiaceae</taxon>
        <taxon>Cupriavidus</taxon>
    </lineage>
</organism>
<name>A0ABN7YZY2_9BURK</name>
<protein>
    <recommendedName>
        <fullName evidence="4">Glycine zipper 2TM domain-containing protein</fullName>
    </recommendedName>
</protein>
<reference evidence="5 6" key="1">
    <citation type="submission" date="2021-08" db="EMBL/GenBank/DDBJ databases">
        <authorList>
            <person name="Peeters C."/>
        </authorList>
    </citation>
    <scope>NUCLEOTIDE SEQUENCE [LARGE SCALE GENOMIC DNA]</scope>
    <source>
        <strain evidence="5 6">LMG 23994</strain>
    </source>
</reference>
<evidence type="ECO:0000256" key="3">
    <source>
        <dbReference type="SAM" id="SignalP"/>
    </source>
</evidence>
<dbReference type="Pfam" id="PF05433">
    <property type="entry name" value="Rick_17kDa_Anti"/>
    <property type="match status" value="1"/>
</dbReference>
<accession>A0ABN7YZY2</accession>
<keyword evidence="6" id="KW-1185">Reference proteome</keyword>
<evidence type="ECO:0000313" key="5">
    <source>
        <dbReference type="EMBL" id="CAG9179240.1"/>
    </source>
</evidence>
<feature type="signal peptide" evidence="3">
    <location>
        <begin position="1"/>
        <end position="24"/>
    </location>
</feature>
<dbReference type="PROSITE" id="PS51257">
    <property type="entry name" value="PROKAR_LIPOPROTEIN"/>
    <property type="match status" value="1"/>
</dbReference>
<gene>
    <name evidence="5" type="ORF">LMG23994_04105</name>
</gene>
<evidence type="ECO:0000313" key="6">
    <source>
        <dbReference type="Proteomes" id="UP000701702"/>
    </source>
</evidence>
<proteinExistence type="predicted"/>
<evidence type="ECO:0000256" key="1">
    <source>
        <dbReference type="ARBA" id="ARBA00004370"/>
    </source>
</evidence>
<comment type="subcellular location">
    <subcellularLocation>
        <location evidence="1">Membrane</location>
    </subcellularLocation>
</comment>
<keyword evidence="3" id="KW-0732">Signal</keyword>
<dbReference type="InterPro" id="IPR008816">
    <property type="entry name" value="Gly_zipper_2TM_dom"/>
</dbReference>
<dbReference type="EMBL" id="CAJZAF010000024">
    <property type="protein sequence ID" value="CAG9179240.1"/>
    <property type="molecule type" value="Genomic_DNA"/>
</dbReference>
<feature type="chain" id="PRO_5045238936" description="Glycine zipper 2TM domain-containing protein" evidence="3">
    <location>
        <begin position="25"/>
        <end position="177"/>
    </location>
</feature>
<evidence type="ECO:0000259" key="4">
    <source>
        <dbReference type="Pfam" id="PF05433"/>
    </source>
</evidence>
<dbReference type="Proteomes" id="UP000701702">
    <property type="component" value="Unassembled WGS sequence"/>
</dbReference>
<evidence type="ECO:0000256" key="2">
    <source>
        <dbReference type="ARBA" id="ARBA00023136"/>
    </source>
</evidence>
<dbReference type="PANTHER" id="PTHR35603:SF2">
    <property type="entry name" value="OUTER MEMBRANE LIPOPROTEIN"/>
    <property type="match status" value="1"/>
</dbReference>
<sequence>MQSKSKNRIAIVAGLAAIGLAGCAAPYNNGYDTGYNTGYNNTGYNVPPPPPASNGGYTTQAPAGSVYYGRVESIEPITNTQNSSGLLGTVIGGAAGGLLGHQVGGGRGQTAATIGGAVVGAVAGNQIEKRAGSNTQTAYRVNVRLDDGRVATVTQSNLGNLQVGMRARVANDMAVPY</sequence>
<feature type="domain" description="Glycine zipper 2TM" evidence="4">
    <location>
        <begin position="87"/>
        <end position="128"/>
    </location>
</feature>
<comment type="caution">
    <text evidence="5">The sequence shown here is derived from an EMBL/GenBank/DDBJ whole genome shotgun (WGS) entry which is preliminary data.</text>
</comment>
<dbReference type="RefSeq" id="WP_224005135.1">
    <property type="nucleotide sequence ID" value="NZ_CAJZAF010000024.1"/>
</dbReference>
<dbReference type="PANTHER" id="PTHR35603">
    <property type="match status" value="1"/>
</dbReference>
<keyword evidence="2" id="KW-0472">Membrane</keyword>
<dbReference type="InterPro" id="IPR051407">
    <property type="entry name" value="Bact_OM_lipoprot/Surf_antigen"/>
</dbReference>